<dbReference type="CDD" id="cd00462">
    <property type="entry name" value="PTH"/>
    <property type="match status" value="1"/>
</dbReference>
<keyword evidence="12" id="KW-1185">Reference proteome</keyword>
<comment type="subunit">
    <text evidence="7">Monomer.</text>
</comment>
<evidence type="ECO:0000256" key="10">
    <source>
        <dbReference type="SAM" id="MobiDB-lite"/>
    </source>
</evidence>
<dbReference type="EMBL" id="CP042301">
    <property type="protein sequence ID" value="QDZ02058.1"/>
    <property type="molecule type" value="Genomic_DNA"/>
</dbReference>
<dbReference type="SUPFAM" id="SSF53178">
    <property type="entry name" value="Peptidyl-tRNA hydrolase-like"/>
    <property type="match status" value="1"/>
</dbReference>
<dbReference type="OrthoDB" id="9800507at2"/>
<dbReference type="InterPro" id="IPR036416">
    <property type="entry name" value="Pept_tRNA_hydro_sf"/>
</dbReference>
<dbReference type="InterPro" id="IPR018171">
    <property type="entry name" value="Pept_tRNA_hydro_CS"/>
</dbReference>
<comment type="catalytic activity">
    <reaction evidence="7 8">
        <text>an N-acyl-L-alpha-aminoacyl-tRNA + H2O = an N-acyl-L-amino acid + a tRNA + H(+)</text>
        <dbReference type="Rhea" id="RHEA:54448"/>
        <dbReference type="Rhea" id="RHEA-COMP:10123"/>
        <dbReference type="Rhea" id="RHEA-COMP:13883"/>
        <dbReference type="ChEBI" id="CHEBI:15377"/>
        <dbReference type="ChEBI" id="CHEBI:15378"/>
        <dbReference type="ChEBI" id="CHEBI:59874"/>
        <dbReference type="ChEBI" id="CHEBI:78442"/>
        <dbReference type="ChEBI" id="CHEBI:138191"/>
        <dbReference type="EC" id="3.1.1.29"/>
    </reaction>
</comment>
<dbReference type="Pfam" id="PF01195">
    <property type="entry name" value="Pept_tRNA_hydro"/>
    <property type="match status" value="1"/>
</dbReference>
<proteinExistence type="inferred from homology"/>
<dbReference type="RefSeq" id="WP_146300699.1">
    <property type="nucleotide sequence ID" value="NZ_CP042301.2"/>
</dbReference>
<feature type="binding site" evidence="7">
    <location>
        <position position="14"/>
    </location>
    <ligand>
        <name>tRNA</name>
        <dbReference type="ChEBI" id="CHEBI:17843"/>
    </ligand>
</feature>
<feature type="compositionally biased region" description="Basic residues" evidence="10">
    <location>
        <begin position="210"/>
        <end position="220"/>
    </location>
</feature>
<dbReference type="FunFam" id="3.40.50.1470:FF:000001">
    <property type="entry name" value="Peptidyl-tRNA hydrolase"/>
    <property type="match status" value="1"/>
</dbReference>
<feature type="region of interest" description="Disordered" evidence="10">
    <location>
        <begin position="196"/>
        <end position="232"/>
    </location>
</feature>
<feature type="active site" description="Proton acceptor" evidence="7">
    <location>
        <position position="19"/>
    </location>
</feature>
<comment type="function">
    <text evidence="7">Hydrolyzes ribosome-free peptidyl-tRNAs (with 1 or more amino acids incorporated), which drop off the ribosome during protein synthesis, or as a result of ribosome stalling.</text>
</comment>
<dbReference type="PANTHER" id="PTHR17224">
    <property type="entry name" value="PEPTIDYL-TRNA HYDROLASE"/>
    <property type="match status" value="1"/>
</dbReference>
<dbReference type="PANTHER" id="PTHR17224:SF1">
    <property type="entry name" value="PEPTIDYL-TRNA HYDROLASE"/>
    <property type="match status" value="1"/>
</dbReference>
<evidence type="ECO:0000256" key="6">
    <source>
        <dbReference type="ARBA" id="ARBA00050038"/>
    </source>
</evidence>
<dbReference type="EC" id="3.1.1.29" evidence="1 7"/>
<dbReference type="PROSITE" id="PS01196">
    <property type="entry name" value="PEPT_TRNA_HYDROL_2"/>
    <property type="match status" value="1"/>
</dbReference>
<evidence type="ECO:0000256" key="2">
    <source>
        <dbReference type="ARBA" id="ARBA00022555"/>
    </source>
</evidence>
<comment type="similarity">
    <text evidence="5 7 9">Belongs to the PTH family.</text>
</comment>
<keyword evidence="4 7" id="KW-0694">RNA-binding</keyword>
<name>A0A5B8L3D6_9HYPH</name>
<feature type="binding site" evidence="7">
    <location>
        <position position="112"/>
    </location>
    <ligand>
        <name>tRNA</name>
        <dbReference type="ChEBI" id="CHEBI:17843"/>
    </ligand>
</feature>
<dbReference type="GO" id="GO:0006515">
    <property type="term" value="P:protein quality control for misfolded or incompletely synthesized proteins"/>
    <property type="evidence" value="ECO:0007669"/>
    <property type="project" value="UniProtKB-UniRule"/>
</dbReference>
<dbReference type="PROSITE" id="PS01195">
    <property type="entry name" value="PEPT_TRNA_HYDROL_1"/>
    <property type="match status" value="1"/>
</dbReference>
<evidence type="ECO:0000256" key="1">
    <source>
        <dbReference type="ARBA" id="ARBA00013260"/>
    </source>
</evidence>
<evidence type="ECO:0000256" key="5">
    <source>
        <dbReference type="ARBA" id="ARBA00038063"/>
    </source>
</evidence>
<dbReference type="AlphaFoldDB" id="A0A5B8L3D6"/>
<evidence type="ECO:0000256" key="3">
    <source>
        <dbReference type="ARBA" id="ARBA00022801"/>
    </source>
</evidence>
<organism evidence="11 12">
    <name type="scientific">Nitratireductor mangrovi</name>
    <dbReference type="NCBI Taxonomy" id="2599600"/>
    <lineage>
        <taxon>Bacteria</taxon>
        <taxon>Pseudomonadati</taxon>
        <taxon>Pseudomonadota</taxon>
        <taxon>Alphaproteobacteria</taxon>
        <taxon>Hyphomicrobiales</taxon>
        <taxon>Phyllobacteriaceae</taxon>
        <taxon>Nitratireductor</taxon>
    </lineage>
</organism>
<feature type="binding site" evidence="7">
    <location>
        <position position="66"/>
    </location>
    <ligand>
        <name>tRNA</name>
        <dbReference type="ChEBI" id="CHEBI:17843"/>
    </ligand>
</feature>
<feature type="binding site" evidence="7">
    <location>
        <position position="64"/>
    </location>
    <ligand>
        <name>tRNA</name>
        <dbReference type="ChEBI" id="CHEBI:17843"/>
    </ligand>
</feature>
<comment type="function">
    <text evidence="7">Catalyzes the release of premature peptidyl moieties from peptidyl-tRNA molecules trapped in stalled 50S ribosomal subunits, and thus maintains levels of free tRNAs and 50S ribosomes.</text>
</comment>
<evidence type="ECO:0000256" key="4">
    <source>
        <dbReference type="ARBA" id="ARBA00022884"/>
    </source>
</evidence>
<keyword evidence="7" id="KW-0963">Cytoplasm</keyword>
<keyword evidence="2 7" id="KW-0820">tRNA-binding</keyword>
<gene>
    <name evidence="7" type="primary">pth</name>
    <name evidence="11" type="ORF">FQ775_17650</name>
</gene>
<dbReference type="InterPro" id="IPR001328">
    <property type="entry name" value="Pept_tRNA_hydro"/>
</dbReference>
<evidence type="ECO:0000313" key="12">
    <source>
        <dbReference type="Proteomes" id="UP000321389"/>
    </source>
</evidence>
<dbReference type="GO" id="GO:0004045">
    <property type="term" value="F:peptidyl-tRNA hydrolase activity"/>
    <property type="evidence" value="ECO:0007669"/>
    <property type="project" value="UniProtKB-UniRule"/>
</dbReference>
<dbReference type="HAMAP" id="MF_00083">
    <property type="entry name" value="Pept_tRNA_hydro_bact"/>
    <property type="match status" value="1"/>
</dbReference>
<evidence type="ECO:0000256" key="7">
    <source>
        <dbReference type="HAMAP-Rule" id="MF_00083"/>
    </source>
</evidence>
<dbReference type="Proteomes" id="UP000321389">
    <property type="component" value="Chromosome"/>
</dbReference>
<dbReference type="GO" id="GO:0072344">
    <property type="term" value="P:rescue of stalled ribosome"/>
    <property type="evidence" value="ECO:0007669"/>
    <property type="project" value="UniProtKB-UniRule"/>
</dbReference>
<keyword evidence="3 7" id="KW-0378">Hydrolase</keyword>
<dbReference type="GO" id="GO:0000049">
    <property type="term" value="F:tRNA binding"/>
    <property type="evidence" value="ECO:0007669"/>
    <property type="project" value="UniProtKB-UniRule"/>
</dbReference>
<sequence length="245" mass="26129">MLIFAGLGNPGPRYANNRHNVGFMAAEAIHRRHSFSPWSNKFKAEVAEGRLGGEKVLLVKPQGFMNLSGQAIGEALRFYKLAPADLTVFYDELDLVAGKVRVKTGGGAGGHNGIRSIDAHCGKDYRRVRIGIGHPGDKALVHNHVLGDFAKADQAWLEPLLEAIADNADRLATGDDNGFMNKLALAVPGAGLRPAGAKKADMDVPAAKPAKGRSHIRQARPQKPSVSVPETGPMAAMLKKLFGSD</sequence>
<evidence type="ECO:0000256" key="9">
    <source>
        <dbReference type="RuleBase" id="RU004320"/>
    </source>
</evidence>
<reference evidence="11" key="1">
    <citation type="submission" date="2020-04" db="EMBL/GenBank/DDBJ databases">
        <title>Nitratireductor sp. nov. isolated from mangrove soil.</title>
        <authorList>
            <person name="Ye Y."/>
        </authorList>
    </citation>
    <scope>NUCLEOTIDE SEQUENCE</scope>
    <source>
        <strain evidence="11">SY7</strain>
    </source>
</reference>
<dbReference type="Gene3D" id="3.40.50.1470">
    <property type="entry name" value="Peptidyl-tRNA hydrolase"/>
    <property type="match status" value="1"/>
</dbReference>
<feature type="site" description="Stabilizes the basic form of H active site to accept a proton" evidence="7">
    <location>
        <position position="91"/>
    </location>
</feature>
<comment type="subcellular location">
    <subcellularLocation>
        <location evidence="7">Cytoplasm</location>
    </subcellularLocation>
</comment>
<dbReference type="KEGG" id="niy:FQ775_17650"/>
<evidence type="ECO:0000313" key="11">
    <source>
        <dbReference type="EMBL" id="QDZ02058.1"/>
    </source>
</evidence>
<evidence type="ECO:0000256" key="8">
    <source>
        <dbReference type="RuleBase" id="RU000673"/>
    </source>
</evidence>
<protein>
    <recommendedName>
        <fullName evidence="6 7">Peptidyl-tRNA hydrolase</fullName>
        <shortName evidence="7">Pth</shortName>
        <ecNumber evidence="1 7">3.1.1.29</ecNumber>
    </recommendedName>
</protein>
<feature type="site" description="Discriminates between blocked and unblocked aminoacyl-tRNA" evidence="7">
    <location>
        <position position="9"/>
    </location>
</feature>
<dbReference type="NCBIfam" id="TIGR00447">
    <property type="entry name" value="pth"/>
    <property type="match status" value="1"/>
</dbReference>
<dbReference type="GO" id="GO:0005737">
    <property type="term" value="C:cytoplasm"/>
    <property type="evidence" value="ECO:0007669"/>
    <property type="project" value="UniProtKB-SubCell"/>
</dbReference>
<accession>A0A5B8L3D6</accession>